<evidence type="ECO:0000256" key="8">
    <source>
        <dbReference type="ARBA" id="ARBA00022777"/>
    </source>
</evidence>
<accession>A0A0M3J3Z3</accession>
<protein>
    <recommendedName>
        <fullName evidence="5">Triokinase/FMN cyclase</fullName>
        <ecNumber evidence="3">2.7.1.28</ecNumber>
        <ecNumber evidence="2">2.7.1.29</ecNumber>
        <ecNumber evidence="4">4.6.1.15</ecNumber>
    </recommendedName>
    <alternativeName>
        <fullName evidence="11">Bifunctional ATP-dependent dihydroxyacetone kinase/FAD-AMP lyase (cyclizing)</fullName>
    </alternativeName>
</protein>
<reference evidence="19 20" key="2">
    <citation type="submission" date="2018-11" db="EMBL/GenBank/DDBJ databases">
        <authorList>
            <consortium name="Pathogen Informatics"/>
        </authorList>
    </citation>
    <scope>NUCLEOTIDE SEQUENCE [LARGE SCALE GENOMIC DNA]</scope>
</reference>
<dbReference type="InterPro" id="IPR004007">
    <property type="entry name" value="DhaL_dom"/>
</dbReference>
<keyword evidence="9" id="KW-0067">ATP-binding</keyword>
<keyword evidence="10" id="KW-0170">Cobalt</keyword>
<dbReference type="PANTHER" id="PTHR28629">
    <property type="entry name" value="TRIOKINASE/FMN CYCLASE"/>
    <property type="match status" value="1"/>
</dbReference>
<dbReference type="InterPro" id="IPR050861">
    <property type="entry name" value="Dihydroxyacetone_Kinase"/>
</dbReference>
<evidence type="ECO:0000256" key="13">
    <source>
        <dbReference type="ARBA" id="ARBA00046681"/>
    </source>
</evidence>
<evidence type="ECO:0000256" key="15">
    <source>
        <dbReference type="ARBA" id="ARBA00048526"/>
    </source>
</evidence>
<dbReference type="GO" id="GO:0034012">
    <property type="term" value="F:FAD-AMP lyase (cyclizing) activity"/>
    <property type="evidence" value="ECO:0007669"/>
    <property type="project" value="UniProtKB-EC"/>
</dbReference>
<dbReference type="Gene3D" id="1.25.40.340">
    <property type="match status" value="1"/>
</dbReference>
<evidence type="ECO:0000256" key="2">
    <source>
        <dbReference type="ARBA" id="ARBA00012107"/>
    </source>
</evidence>
<evidence type="ECO:0000313" key="21">
    <source>
        <dbReference type="WBParaSite" id="ASIM_0000225701-mRNA-1"/>
    </source>
</evidence>
<comment type="catalytic activity">
    <reaction evidence="14">
        <text>D-glyceraldehyde + ATP = D-glyceraldehyde 3-phosphate + ADP + H(+)</text>
        <dbReference type="Rhea" id="RHEA:13941"/>
        <dbReference type="ChEBI" id="CHEBI:15378"/>
        <dbReference type="ChEBI" id="CHEBI:17378"/>
        <dbReference type="ChEBI" id="CHEBI:30616"/>
        <dbReference type="ChEBI" id="CHEBI:59776"/>
        <dbReference type="ChEBI" id="CHEBI:456216"/>
        <dbReference type="EC" id="2.7.1.28"/>
    </reaction>
</comment>
<evidence type="ECO:0000313" key="20">
    <source>
        <dbReference type="Proteomes" id="UP000267096"/>
    </source>
</evidence>
<evidence type="ECO:0000256" key="11">
    <source>
        <dbReference type="ARBA" id="ARBA00032426"/>
    </source>
</evidence>
<dbReference type="Pfam" id="PF02733">
    <property type="entry name" value="Dak1"/>
    <property type="match status" value="1"/>
</dbReference>
<dbReference type="GO" id="GO:0005524">
    <property type="term" value="F:ATP binding"/>
    <property type="evidence" value="ECO:0007669"/>
    <property type="project" value="UniProtKB-KW"/>
</dbReference>
<organism evidence="21">
    <name type="scientific">Anisakis simplex</name>
    <name type="common">Herring worm</name>
    <dbReference type="NCBI Taxonomy" id="6269"/>
    <lineage>
        <taxon>Eukaryota</taxon>
        <taxon>Metazoa</taxon>
        <taxon>Ecdysozoa</taxon>
        <taxon>Nematoda</taxon>
        <taxon>Chromadorea</taxon>
        <taxon>Rhabditida</taxon>
        <taxon>Spirurina</taxon>
        <taxon>Ascaridomorpha</taxon>
        <taxon>Ascaridoidea</taxon>
        <taxon>Anisakidae</taxon>
        <taxon>Anisakis</taxon>
        <taxon>Anisakis simplex complex</taxon>
    </lineage>
</organism>
<feature type="domain" description="DhaK" evidence="18">
    <location>
        <begin position="1"/>
        <end position="168"/>
    </location>
</feature>
<dbReference type="EC" id="2.7.1.28" evidence="3"/>
<comment type="subunit">
    <text evidence="13">Homodimer. Interacts with IFIH1 (via the CARD domains), the interaction is inhibited by viral infection.</text>
</comment>
<evidence type="ECO:0000256" key="16">
    <source>
        <dbReference type="ARBA" id="ARBA00048898"/>
    </source>
</evidence>
<evidence type="ECO:0000256" key="7">
    <source>
        <dbReference type="ARBA" id="ARBA00022741"/>
    </source>
</evidence>
<evidence type="ECO:0000256" key="10">
    <source>
        <dbReference type="ARBA" id="ARBA00023285"/>
    </source>
</evidence>
<name>A0A0M3J3Z3_ANISI</name>
<evidence type="ECO:0000259" key="18">
    <source>
        <dbReference type="PROSITE" id="PS51481"/>
    </source>
</evidence>
<evidence type="ECO:0000256" key="4">
    <source>
        <dbReference type="ARBA" id="ARBA00012578"/>
    </source>
</evidence>
<evidence type="ECO:0000259" key="17">
    <source>
        <dbReference type="PROSITE" id="PS51480"/>
    </source>
</evidence>
<dbReference type="OrthoDB" id="1724672at2759"/>
<keyword evidence="7" id="KW-0547">Nucleotide-binding</keyword>
<dbReference type="Proteomes" id="UP000267096">
    <property type="component" value="Unassembled WGS sequence"/>
</dbReference>
<feature type="domain" description="DhaL" evidence="17">
    <location>
        <begin position="207"/>
        <end position="294"/>
    </location>
</feature>
<dbReference type="SUPFAM" id="SSF82549">
    <property type="entry name" value="DAK1/DegV-like"/>
    <property type="match status" value="1"/>
</dbReference>
<dbReference type="PANTHER" id="PTHR28629:SF4">
    <property type="entry name" value="TRIOKINASE_FMN CYCLASE"/>
    <property type="match status" value="1"/>
</dbReference>
<comment type="catalytic activity">
    <reaction evidence="16">
        <text>dihydroxyacetone + ATP = dihydroxyacetone phosphate + ADP + H(+)</text>
        <dbReference type="Rhea" id="RHEA:15773"/>
        <dbReference type="ChEBI" id="CHEBI:15378"/>
        <dbReference type="ChEBI" id="CHEBI:16016"/>
        <dbReference type="ChEBI" id="CHEBI:30616"/>
        <dbReference type="ChEBI" id="CHEBI:57642"/>
        <dbReference type="ChEBI" id="CHEBI:456216"/>
        <dbReference type="EC" id="2.7.1.29"/>
    </reaction>
</comment>
<comment type="similarity">
    <text evidence="1">Belongs to the dihydroxyacetone kinase (DAK) family.</text>
</comment>
<dbReference type="GO" id="GO:0050354">
    <property type="term" value="F:triokinase activity"/>
    <property type="evidence" value="ECO:0007669"/>
    <property type="project" value="UniProtKB-EC"/>
</dbReference>
<dbReference type="SUPFAM" id="SSF101473">
    <property type="entry name" value="DhaL-like"/>
    <property type="match status" value="1"/>
</dbReference>
<evidence type="ECO:0000256" key="14">
    <source>
        <dbReference type="ARBA" id="ARBA00047974"/>
    </source>
</evidence>
<dbReference type="EMBL" id="UYRR01002692">
    <property type="protein sequence ID" value="VDK19655.1"/>
    <property type="molecule type" value="Genomic_DNA"/>
</dbReference>
<evidence type="ECO:0000256" key="1">
    <source>
        <dbReference type="ARBA" id="ARBA00008757"/>
    </source>
</evidence>
<evidence type="ECO:0000256" key="9">
    <source>
        <dbReference type="ARBA" id="ARBA00022840"/>
    </source>
</evidence>
<comment type="function">
    <text evidence="12">Catalyzes both the phosphorylation of dihydroxyacetone and of glyceraldehyde, and the splitting of ribonucleoside diphosphate-X compounds among which FAD is the best substrate. Represses IFIH1-mediated cellular antiviral response.</text>
</comment>
<dbReference type="Gene3D" id="3.30.1180.20">
    <property type="entry name" value="Dihydroxyacetone kinase, domain 2"/>
    <property type="match status" value="1"/>
</dbReference>
<evidence type="ECO:0000256" key="12">
    <source>
        <dbReference type="ARBA" id="ARBA00045490"/>
    </source>
</evidence>
<evidence type="ECO:0000256" key="5">
    <source>
        <dbReference type="ARBA" id="ARBA00018932"/>
    </source>
</evidence>
<dbReference type="GO" id="GO:0005829">
    <property type="term" value="C:cytosol"/>
    <property type="evidence" value="ECO:0007669"/>
    <property type="project" value="TreeGrafter"/>
</dbReference>
<sequence length="294" mass="32043">MAEQGTNADTIAEISTRINERIGTIGISLSACSIPGKGAMFKLDDKEMELGLGIHGERGCERTEMKSAKQIAEILMEKLAKSSKNCLQKGKKVAVILNNLGGTSQIEMNIMAGEIINWLCSNDYTIARFYYGTLMTSLDGHGISVSVLRLDEEQWIELLDAKTEAPAWNLTKVFVTNDIHFKRIPTEEPPKMRYNEIGVSLNEGETNLLRKCIKAACSSLLNAKSELNRLDSLCGDGDCGSTLALGAEKVLNSIESNTLCCSRPQTTFLQLSQIFEDDVGGTTGAVCIIHLSLT</sequence>
<dbReference type="Pfam" id="PF02734">
    <property type="entry name" value="Dak2"/>
    <property type="match status" value="1"/>
</dbReference>
<keyword evidence="8" id="KW-0418">Kinase</keyword>
<dbReference type="WBParaSite" id="ASIM_0000225701-mRNA-1">
    <property type="protein sequence ID" value="ASIM_0000225701-mRNA-1"/>
    <property type="gene ID" value="ASIM_0000225701"/>
</dbReference>
<dbReference type="PROSITE" id="PS51481">
    <property type="entry name" value="DHAK"/>
    <property type="match status" value="1"/>
</dbReference>
<dbReference type="PROSITE" id="PS51480">
    <property type="entry name" value="DHAL"/>
    <property type="match status" value="1"/>
</dbReference>
<evidence type="ECO:0000256" key="6">
    <source>
        <dbReference type="ARBA" id="ARBA00022679"/>
    </source>
</evidence>
<comment type="catalytic activity">
    <reaction evidence="15">
        <text>FAD = riboflavin cyclic-4',5'-phosphate + AMP + H(+)</text>
        <dbReference type="Rhea" id="RHEA:13729"/>
        <dbReference type="ChEBI" id="CHEBI:15378"/>
        <dbReference type="ChEBI" id="CHEBI:57692"/>
        <dbReference type="ChEBI" id="CHEBI:76202"/>
        <dbReference type="ChEBI" id="CHEBI:456215"/>
        <dbReference type="EC" id="4.6.1.15"/>
    </reaction>
</comment>
<dbReference type="GO" id="GO:0019563">
    <property type="term" value="P:glycerol catabolic process"/>
    <property type="evidence" value="ECO:0007669"/>
    <property type="project" value="TreeGrafter"/>
</dbReference>
<dbReference type="InterPro" id="IPR004006">
    <property type="entry name" value="DhaK_dom"/>
</dbReference>
<dbReference type="GO" id="GO:0004371">
    <property type="term" value="F:glycerone kinase activity"/>
    <property type="evidence" value="ECO:0007669"/>
    <property type="project" value="UniProtKB-EC"/>
</dbReference>
<proteinExistence type="inferred from homology"/>
<dbReference type="EC" id="4.6.1.15" evidence="4"/>
<dbReference type="InterPro" id="IPR036117">
    <property type="entry name" value="DhaL_dom_sf"/>
</dbReference>
<gene>
    <name evidence="19" type="ORF">ASIM_LOCUS2126</name>
</gene>
<keyword evidence="20" id="KW-1185">Reference proteome</keyword>
<reference evidence="21" key="1">
    <citation type="submission" date="2017-02" db="UniProtKB">
        <authorList>
            <consortium name="WormBaseParasite"/>
        </authorList>
    </citation>
    <scope>IDENTIFICATION</scope>
</reference>
<evidence type="ECO:0000256" key="3">
    <source>
        <dbReference type="ARBA" id="ARBA00012110"/>
    </source>
</evidence>
<dbReference type="EC" id="2.7.1.29" evidence="2"/>
<evidence type="ECO:0000313" key="19">
    <source>
        <dbReference type="EMBL" id="VDK19655.1"/>
    </source>
</evidence>
<keyword evidence="6" id="KW-0808">Transferase</keyword>
<dbReference type="AlphaFoldDB" id="A0A0M3J3Z3"/>
<dbReference type="FunFam" id="3.30.1180.20:FF:000001">
    <property type="entry name" value="Dihydroxyacetone kinase 1"/>
    <property type="match status" value="1"/>
</dbReference>